<reference evidence="1" key="2">
    <citation type="submission" date="2023-05" db="EMBL/GenBank/DDBJ databases">
        <authorList>
            <person name="Fouks B."/>
        </authorList>
    </citation>
    <scope>NUCLEOTIDE SEQUENCE</scope>
    <source>
        <strain evidence="1">Stay&amp;Tobe</strain>
        <tissue evidence="1">Testes</tissue>
    </source>
</reference>
<name>A0AAD7ZNV0_DIPPU</name>
<keyword evidence="2" id="KW-1185">Reference proteome</keyword>
<sequence length="68" mass="7754">IEYLNMIVNPISQILTILRRKRLVLSDVIYCHEHIVANTSFMSHAKMVFTPFALVPGETAENPGRNSR</sequence>
<feature type="non-terminal residue" evidence="1">
    <location>
        <position position="68"/>
    </location>
</feature>
<evidence type="ECO:0000313" key="1">
    <source>
        <dbReference type="EMBL" id="KAJ9584179.1"/>
    </source>
</evidence>
<dbReference type="AlphaFoldDB" id="A0AAD7ZNV0"/>
<dbReference type="EMBL" id="JASPKZ010007449">
    <property type="protein sequence ID" value="KAJ9584179.1"/>
    <property type="molecule type" value="Genomic_DNA"/>
</dbReference>
<organism evidence="1 2">
    <name type="scientific">Diploptera punctata</name>
    <name type="common">Pacific beetle cockroach</name>
    <dbReference type="NCBI Taxonomy" id="6984"/>
    <lineage>
        <taxon>Eukaryota</taxon>
        <taxon>Metazoa</taxon>
        <taxon>Ecdysozoa</taxon>
        <taxon>Arthropoda</taxon>
        <taxon>Hexapoda</taxon>
        <taxon>Insecta</taxon>
        <taxon>Pterygota</taxon>
        <taxon>Neoptera</taxon>
        <taxon>Polyneoptera</taxon>
        <taxon>Dictyoptera</taxon>
        <taxon>Blattodea</taxon>
        <taxon>Blaberoidea</taxon>
        <taxon>Blaberidae</taxon>
        <taxon>Diplopterinae</taxon>
        <taxon>Diploptera</taxon>
    </lineage>
</organism>
<comment type="caution">
    <text evidence="1">The sequence shown here is derived from an EMBL/GenBank/DDBJ whole genome shotgun (WGS) entry which is preliminary data.</text>
</comment>
<proteinExistence type="predicted"/>
<reference evidence="1" key="1">
    <citation type="journal article" date="2023" name="IScience">
        <title>Live-bearing cockroach genome reveals convergent evolutionary mechanisms linked to viviparity in insects and beyond.</title>
        <authorList>
            <person name="Fouks B."/>
            <person name="Harrison M.C."/>
            <person name="Mikhailova A.A."/>
            <person name="Marchal E."/>
            <person name="English S."/>
            <person name="Carruthers M."/>
            <person name="Jennings E.C."/>
            <person name="Chiamaka E.L."/>
            <person name="Frigard R.A."/>
            <person name="Pippel M."/>
            <person name="Attardo G.M."/>
            <person name="Benoit J.B."/>
            <person name="Bornberg-Bauer E."/>
            <person name="Tobe S.S."/>
        </authorList>
    </citation>
    <scope>NUCLEOTIDE SEQUENCE</scope>
    <source>
        <strain evidence="1">Stay&amp;Tobe</strain>
    </source>
</reference>
<accession>A0AAD7ZNV0</accession>
<dbReference type="Proteomes" id="UP001233999">
    <property type="component" value="Unassembled WGS sequence"/>
</dbReference>
<evidence type="ECO:0000313" key="2">
    <source>
        <dbReference type="Proteomes" id="UP001233999"/>
    </source>
</evidence>
<protein>
    <submittedName>
        <fullName evidence="1">Uncharacterized protein</fullName>
    </submittedName>
</protein>
<feature type="non-terminal residue" evidence="1">
    <location>
        <position position="1"/>
    </location>
</feature>
<gene>
    <name evidence="1" type="ORF">L9F63_021476</name>
</gene>